<proteinExistence type="predicted"/>
<dbReference type="Proteomes" id="UP000249590">
    <property type="component" value="Unassembled WGS sequence"/>
</dbReference>
<evidence type="ECO:0008006" key="3">
    <source>
        <dbReference type="Google" id="ProtNLM"/>
    </source>
</evidence>
<gene>
    <name evidence="1" type="ORF">DLJ53_15635</name>
</gene>
<dbReference type="AlphaFoldDB" id="A0A8B2NPT7"/>
<dbReference type="RefSeq" id="WP_111346841.1">
    <property type="nucleotide sequence ID" value="NZ_QHHQ01000003.1"/>
</dbReference>
<evidence type="ECO:0000313" key="1">
    <source>
        <dbReference type="EMBL" id="RAI00682.1"/>
    </source>
</evidence>
<name>A0A8B2NPT7_9HYPH</name>
<dbReference type="SUPFAM" id="SSF53448">
    <property type="entry name" value="Nucleotide-diphospho-sugar transferases"/>
    <property type="match status" value="1"/>
</dbReference>
<comment type="caution">
    <text evidence="1">The sequence shown here is derived from an EMBL/GenBank/DDBJ whole genome shotgun (WGS) entry which is preliminary data.</text>
</comment>
<reference evidence="1 2" key="1">
    <citation type="submission" date="2018-05" db="EMBL/GenBank/DDBJ databases">
        <title>Acuticoccus sediminis sp. nov., isolated from deep-sea sediment of Indian Ocean.</title>
        <authorList>
            <person name="Liu X."/>
            <person name="Lai Q."/>
            <person name="Du Y."/>
            <person name="Sun F."/>
            <person name="Zhang X."/>
            <person name="Wang S."/>
            <person name="Shao Z."/>
        </authorList>
    </citation>
    <scope>NUCLEOTIDE SEQUENCE [LARGE SCALE GENOMIC DNA]</scope>
    <source>
        <strain evidence="1 2">PTG4-2</strain>
    </source>
</reference>
<dbReference type="EMBL" id="QHHQ01000003">
    <property type="protein sequence ID" value="RAI00682.1"/>
    <property type="molecule type" value="Genomic_DNA"/>
</dbReference>
<evidence type="ECO:0000313" key="2">
    <source>
        <dbReference type="Proteomes" id="UP000249590"/>
    </source>
</evidence>
<organism evidence="1 2">
    <name type="scientific">Acuticoccus sediminis</name>
    <dbReference type="NCBI Taxonomy" id="2184697"/>
    <lineage>
        <taxon>Bacteria</taxon>
        <taxon>Pseudomonadati</taxon>
        <taxon>Pseudomonadota</taxon>
        <taxon>Alphaproteobacteria</taxon>
        <taxon>Hyphomicrobiales</taxon>
        <taxon>Amorphaceae</taxon>
        <taxon>Acuticoccus</taxon>
    </lineage>
</organism>
<keyword evidence="2" id="KW-1185">Reference proteome</keyword>
<dbReference type="OrthoDB" id="564871at2"/>
<dbReference type="InterPro" id="IPR029044">
    <property type="entry name" value="Nucleotide-diphossugar_trans"/>
</dbReference>
<accession>A0A8B2NPT7</accession>
<protein>
    <recommendedName>
        <fullName evidence="3">Glycosyltransferase</fullName>
    </recommendedName>
</protein>
<sequence length="248" mass="28127">MKAAPQTVVCMKWGTAYGSDYANTLFNMVRRHTARPLRFICFTDDTRGLDPAIETQPLPPIDLPATHIKKAWRKIALTQKDVGGLSGNILFLDLDVVVTGNIDDFFDFEPDATYCVIENWTQKGSGIGNTSVFRLTVGAHTEVYETLMSDPAGTVARHPNSQTYKSRTISSKLFWPRPWCVSFKHSLMPPFPLNYVVTPRLSPGAKVVCFTGYPNPDHARDGVWPEKTWYKRIHKHVRPVPWIAQHWQ</sequence>